<sequence>MSRVHHPILIPVHKILCPTLDTKQNKIKKKSIYRPSLTSPEATTSGAATIPGVTRSTS</sequence>
<evidence type="ECO:0000313" key="2">
    <source>
        <dbReference type="EMBL" id="KAJ6847936.1"/>
    </source>
</evidence>
<feature type="compositionally biased region" description="Polar residues" evidence="1">
    <location>
        <begin position="36"/>
        <end position="47"/>
    </location>
</feature>
<comment type="caution">
    <text evidence="2">The sequence shown here is derived from an EMBL/GenBank/DDBJ whole genome shotgun (WGS) entry which is preliminary data.</text>
</comment>
<organism evidence="2 3">
    <name type="scientific">Iris pallida</name>
    <name type="common">Sweet iris</name>
    <dbReference type="NCBI Taxonomy" id="29817"/>
    <lineage>
        <taxon>Eukaryota</taxon>
        <taxon>Viridiplantae</taxon>
        <taxon>Streptophyta</taxon>
        <taxon>Embryophyta</taxon>
        <taxon>Tracheophyta</taxon>
        <taxon>Spermatophyta</taxon>
        <taxon>Magnoliopsida</taxon>
        <taxon>Liliopsida</taxon>
        <taxon>Asparagales</taxon>
        <taxon>Iridaceae</taxon>
        <taxon>Iridoideae</taxon>
        <taxon>Irideae</taxon>
        <taxon>Iris</taxon>
    </lineage>
</organism>
<gene>
    <name evidence="2" type="ORF">M6B38_116740</name>
</gene>
<reference evidence="2" key="2">
    <citation type="submission" date="2023-04" db="EMBL/GenBank/DDBJ databases">
        <authorList>
            <person name="Bruccoleri R.E."/>
            <person name="Oakeley E.J."/>
            <person name="Faust A.-M."/>
            <person name="Dessus-Babus S."/>
            <person name="Altorfer M."/>
            <person name="Burckhardt D."/>
            <person name="Oertli M."/>
            <person name="Naumann U."/>
            <person name="Petersen F."/>
            <person name="Wong J."/>
        </authorList>
    </citation>
    <scope>NUCLEOTIDE SEQUENCE</scope>
    <source>
        <strain evidence="2">GSM-AAB239-AS_SAM_17_03QT</strain>
        <tissue evidence="2">Leaf</tissue>
    </source>
</reference>
<dbReference type="EMBL" id="JANAVB010004798">
    <property type="protein sequence ID" value="KAJ6847936.1"/>
    <property type="molecule type" value="Genomic_DNA"/>
</dbReference>
<evidence type="ECO:0000313" key="3">
    <source>
        <dbReference type="Proteomes" id="UP001140949"/>
    </source>
</evidence>
<feature type="region of interest" description="Disordered" evidence="1">
    <location>
        <begin position="36"/>
        <end position="58"/>
    </location>
</feature>
<reference evidence="2" key="1">
    <citation type="journal article" date="2023" name="GigaByte">
        <title>Genome assembly of the bearded iris, Iris pallida Lam.</title>
        <authorList>
            <person name="Bruccoleri R.E."/>
            <person name="Oakeley E.J."/>
            <person name="Faust A.M.E."/>
            <person name="Altorfer M."/>
            <person name="Dessus-Babus S."/>
            <person name="Burckhardt D."/>
            <person name="Oertli M."/>
            <person name="Naumann U."/>
            <person name="Petersen F."/>
            <person name="Wong J."/>
        </authorList>
    </citation>
    <scope>NUCLEOTIDE SEQUENCE</scope>
    <source>
        <strain evidence="2">GSM-AAB239-AS_SAM_17_03QT</strain>
    </source>
</reference>
<proteinExistence type="predicted"/>
<name>A0AAX6I3Q8_IRIPA</name>
<protein>
    <submittedName>
        <fullName evidence="2">Pollen-specific leucine-rich repeat extensin-like protein 4</fullName>
    </submittedName>
</protein>
<dbReference type="AlphaFoldDB" id="A0AAX6I3Q8"/>
<dbReference type="Proteomes" id="UP001140949">
    <property type="component" value="Unassembled WGS sequence"/>
</dbReference>
<evidence type="ECO:0000256" key="1">
    <source>
        <dbReference type="SAM" id="MobiDB-lite"/>
    </source>
</evidence>
<keyword evidence="3" id="KW-1185">Reference proteome</keyword>
<accession>A0AAX6I3Q8</accession>